<keyword evidence="1" id="KW-0812">Transmembrane</keyword>
<protein>
    <submittedName>
        <fullName evidence="2">Uncharacterized protein</fullName>
    </submittedName>
</protein>
<evidence type="ECO:0000313" key="3">
    <source>
        <dbReference type="Proteomes" id="UP000092460"/>
    </source>
</evidence>
<organism evidence="2 3">
    <name type="scientific">Glossina palpalis gambiensis</name>
    <dbReference type="NCBI Taxonomy" id="67801"/>
    <lineage>
        <taxon>Eukaryota</taxon>
        <taxon>Metazoa</taxon>
        <taxon>Ecdysozoa</taxon>
        <taxon>Arthropoda</taxon>
        <taxon>Hexapoda</taxon>
        <taxon>Insecta</taxon>
        <taxon>Pterygota</taxon>
        <taxon>Neoptera</taxon>
        <taxon>Endopterygota</taxon>
        <taxon>Diptera</taxon>
        <taxon>Brachycera</taxon>
        <taxon>Muscomorpha</taxon>
        <taxon>Hippoboscoidea</taxon>
        <taxon>Glossinidae</taxon>
        <taxon>Glossina</taxon>
    </lineage>
</organism>
<reference evidence="2" key="2">
    <citation type="submission" date="2020-05" db="UniProtKB">
        <authorList>
            <consortium name="EnsemblMetazoa"/>
        </authorList>
    </citation>
    <scope>IDENTIFICATION</scope>
    <source>
        <strain evidence="2">IAEA</strain>
    </source>
</reference>
<dbReference type="VEuPathDB" id="VectorBase:GPPI037469"/>
<proteinExistence type="predicted"/>
<feature type="transmembrane region" description="Helical" evidence="1">
    <location>
        <begin position="73"/>
        <end position="101"/>
    </location>
</feature>
<dbReference type="EnsemblMetazoa" id="GPPI037469-RA">
    <property type="protein sequence ID" value="GPPI037469-PA"/>
    <property type="gene ID" value="GPPI037469"/>
</dbReference>
<evidence type="ECO:0000313" key="2">
    <source>
        <dbReference type="EnsemblMetazoa" id="GPPI037469-PA"/>
    </source>
</evidence>
<keyword evidence="3" id="KW-1185">Reference proteome</keyword>
<reference evidence="3" key="1">
    <citation type="submission" date="2015-01" db="EMBL/GenBank/DDBJ databases">
        <authorList>
            <person name="Aksoy S."/>
            <person name="Warren W."/>
            <person name="Wilson R.K."/>
        </authorList>
    </citation>
    <scope>NUCLEOTIDE SEQUENCE [LARGE SCALE GENOMIC DNA]</scope>
    <source>
        <strain evidence="3">IAEA</strain>
    </source>
</reference>
<accession>A0A1B0BQJ6</accession>
<feature type="transmembrane region" description="Helical" evidence="1">
    <location>
        <begin position="41"/>
        <end position="61"/>
    </location>
</feature>
<dbReference type="EMBL" id="JXJN01018656">
    <property type="status" value="NOT_ANNOTATED_CDS"/>
    <property type="molecule type" value="Genomic_DNA"/>
</dbReference>
<keyword evidence="1" id="KW-1133">Transmembrane helix</keyword>
<dbReference type="EMBL" id="JXJN01018657">
    <property type="status" value="NOT_ANNOTATED_CDS"/>
    <property type="molecule type" value="Genomic_DNA"/>
</dbReference>
<sequence>MFRVNGNNCKWNEFDCINAIRVPSWDSLVLYCPWKLMHLPLFLQSAALWLKPLFFGLLVLYNALTEAKAIDTIVVFIVVEDVVTNLAATVIVYIVATYLTFENARQVRVKLIKQIESTESNLKVWDKRGNLIKVLLPYAHTAAFKIVSLF</sequence>
<evidence type="ECO:0000256" key="1">
    <source>
        <dbReference type="SAM" id="Phobius"/>
    </source>
</evidence>
<dbReference type="AlphaFoldDB" id="A0A1B0BQJ6"/>
<keyword evidence="1" id="KW-0472">Membrane</keyword>
<name>A0A1B0BQJ6_9MUSC</name>
<dbReference type="Proteomes" id="UP000092460">
    <property type="component" value="Unassembled WGS sequence"/>
</dbReference>